<accession>A0A432VV05</accession>
<dbReference type="EMBL" id="PIPI01000003">
    <property type="protein sequence ID" value="RUO20281.1"/>
    <property type="molecule type" value="Genomic_DNA"/>
</dbReference>
<organism evidence="3 4">
    <name type="scientific">Aliidiomarina haloalkalitolerans</name>
    <dbReference type="NCBI Taxonomy" id="859059"/>
    <lineage>
        <taxon>Bacteria</taxon>
        <taxon>Pseudomonadati</taxon>
        <taxon>Pseudomonadota</taxon>
        <taxon>Gammaproteobacteria</taxon>
        <taxon>Alteromonadales</taxon>
        <taxon>Idiomarinaceae</taxon>
        <taxon>Aliidiomarina</taxon>
    </lineage>
</organism>
<dbReference type="Gene3D" id="3.40.30.10">
    <property type="entry name" value="Glutaredoxin"/>
    <property type="match status" value="1"/>
</dbReference>
<keyword evidence="1" id="KW-0732">Signal</keyword>
<keyword evidence="1" id="KW-0676">Redox-active center</keyword>
<dbReference type="InterPro" id="IPR036249">
    <property type="entry name" value="Thioredoxin-like_sf"/>
</dbReference>
<sequence length="255" mass="27979">MRLNSWGIGVVAASTFMFNQTLAESLPKPIEMLAQQGLTIVDTFEAPGGLVGYAARFQGQAIALYLTPDGEHVLIGNLLNLAGEDIAAEPLYQAVIGPEQERAWNLMANAKLVQDGDVNAPRVIYTVTDPNCPYCHRFREAAQPWIDAGLVQLRHLMVGIIREESLTQAAAIMGAPDPTAALEQHLARLNRGGIEATPRFVRIGNDVIRDNHRIIRELGISATPVVYYRDNNNHVQVIRGMPQPNMLEAVFGPRP</sequence>
<dbReference type="Proteomes" id="UP000288212">
    <property type="component" value="Unassembled WGS sequence"/>
</dbReference>
<dbReference type="InterPro" id="IPR051470">
    <property type="entry name" value="Thiol:disulfide_interchange"/>
</dbReference>
<comment type="similarity">
    <text evidence="1">Belongs to the thioredoxin family. DsbC subfamily.</text>
</comment>
<name>A0A432VV05_9GAMM</name>
<comment type="function">
    <text evidence="1">Required for disulfide bond formation in some periplasmic proteins. Acts by transferring its disulfide bond to other proteins and is reduced in the process.</text>
</comment>
<keyword evidence="1" id="KW-0574">Periplasm</keyword>
<proteinExistence type="inferred from homology"/>
<comment type="subcellular location">
    <subcellularLocation>
        <location evidence="1">Periplasm</location>
    </subcellularLocation>
</comment>
<dbReference type="InterPro" id="IPR009094">
    <property type="entry name" value="DiS-bond_isomerase_DsbC/G_N_sf"/>
</dbReference>
<evidence type="ECO:0000313" key="4">
    <source>
        <dbReference type="Proteomes" id="UP000288212"/>
    </source>
</evidence>
<dbReference type="PANTHER" id="PTHR35272">
    <property type="entry name" value="THIOL:DISULFIDE INTERCHANGE PROTEIN DSBC-RELATED"/>
    <property type="match status" value="1"/>
</dbReference>
<dbReference type="CDD" id="cd03020">
    <property type="entry name" value="DsbA_DsbC_DsbG"/>
    <property type="match status" value="1"/>
</dbReference>
<keyword evidence="4" id="KW-1185">Reference proteome</keyword>
<dbReference type="Pfam" id="PF13098">
    <property type="entry name" value="Thioredoxin_2"/>
    <property type="match status" value="1"/>
</dbReference>
<comment type="caution">
    <text evidence="3">The sequence shown here is derived from an EMBL/GenBank/DDBJ whole genome shotgun (WGS) entry which is preliminary data.</text>
</comment>
<dbReference type="InterPro" id="IPR012336">
    <property type="entry name" value="Thioredoxin-like_fold"/>
</dbReference>
<dbReference type="NCBIfam" id="NF008657">
    <property type="entry name" value="PRK11657.1"/>
    <property type="match status" value="1"/>
</dbReference>
<dbReference type="SUPFAM" id="SSF52833">
    <property type="entry name" value="Thioredoxin-like"/>
    <property type="match status" value="1"/>
</dbReference>
<feature type="domain" description="Thioredoxin-like fold" evidence="2">
    <location>
        <begin position="120"/>
        <end position="250"/>
    </location>
</feature>
<gene>
    <name evidence="3" type="ORF">CWE06_06550</name>
</gene>
<dbReference type="RefSeq" id="WP_126792375.1">
    <property type="nucleotide sequence ID" value="NZ_PIPI01000003.1"/>
</dbReference>
<protein>
    <recommendedName>
        <fullName evidence="1">Thiol:disulfide interchange protein</fullName>
    </recommendedName>
</protein>
<dbReference type="OrthoDB" id="9780340at2"/>
<dbReference type="AlphaFoldDB" id="A0A432VV05"/>
<dbReference type="GO" id="GO:0042597">
    <property type="term" value="C:periplasmic space"/>
    <property type="evidence" value="ECO:0007669"/>
    <property type="project" value="UniProtKB-SubCell"/>
</dbReference>
<evidence type="ECO:0000259" key="2">
    <source>
        <dbReference type="Pfam" id="PF13098"/>
    </source>
</evidence>
<dbReference type="PANTHER" id="PTHR35272:SF4">
    <property type="entry name" value="THIOL:DISULFIDE INTERCHANGE PROTEIN DSBG"/>
    <property type="match status" value="1"/>
</dbReference>
<reference evidence="3 4" key="1">
    <citation type="journal article" date="2011" name="Front. Microbiol.">
        <title>Genomic signatures of strain selection and enhancement in Bacillus atrophaeus var. globigii, a historical biowarfare simulant.</title>
        <authorList>
            <person name="Gibbons H.S."/>
            <person name="Broomall S.M."/>
            <person name="McNew L.A."/>
            <person name="Daligault H."/>
            <person name="Chapman C."/>
            <person name="Bruce D."/>
            <person name="Karavis M."/>
            <person name="Krepps M."/>
            <person name="McGregor P.A."/>
            <person name="Hong C."/>
            <person name="Park K.H."/>
            <person name="Akmal A."/>
            <person name="Feldman A."/>
            <person name="Lin J.S."/>
            <person name="Chang W.E."/>
            <person name="Higgs B.W."/>
            <person name="Demirev P."/>
            <person name="Lindquist J."/>
            <person name="Liem A."/>
            <person name="Fochler E."/>
            <person name="Read T.D."/>
            <person name="Tapia R."/>
            <person name="Johnson S."/>
            <person name="Bishop-Lilly K.A."/>
            <person name="Detter C."/>
            <person name="Han C."/>
            <person name="Sozhamannan S."/>
            <person name="Rosenzweig C.N."/>
            <person name="Skowronski E.W."/>
        </authorList>
    </citation>
    <scope>NUCLEOTIDE SEQUENCE [LARGE SCALE GENOMIC DNA]</scope>
    <source>
        <strain evidence="3 4">AK5</strain>
    </source>
</reference>
<evidence type="ECO:0000256" key="1">
    <source>
        <dbReference type="RuleBase" id="RU364038"/>
    </source>
</evidence>
<dbReference type="SUPFAM" id="SSF54423">
    <property type="entry name" value="DsbC/DsbG N-terminal domain-like"/>
    <property type="match status" value="1"/>
</dbReference>
<evidence type="ECO:0000313" key="3">
    <source>
        <dbReference type="EMBL" id="RUO20281.1"/>
    </source>
</evidence>
<dbReference type="InterPro" id="IPR033954">
    <property type="entry name" value="DiS-bond_Isoase_DsbC/G"/>
</dbReference>
<dbReference type="Gene3D" id="3.10.450.70">
    <property type="entry name" value="Disulphide bond isomerase, DsbC/G, N-terminal"/>
    <property type="match status" value="1"/>
</dbReference>